<organism evidence="3 4">
    <name type="scientific">Diplodia corticola</name>
    <dbReference type="NCBI Taxonomy" id="236234"/>
    <lineage>
        <taxon>Eukaryota</taxon>
        <taxon>Fungi</taxon>
        <taxon>Dikarya</taxon>
        <taxon>Ascomycota</taxon>
        <taxon>Pezizomycotina</taxon>
        <taxon>Dothideomycetes</taxon>
        <taxon>Dothideomycetes incertae sedis</taxon>
        <taxon>Botryosphaeriales</taxon>
        <taxon>Botryosphaeriaceae</taxon>
        <taxon>Diplodia</taxon>
    </lineage>
</organism>
<accession>A0A1J9R8M2</accession>
<dbReference type="AlphaFoldDB" id="A0A1J9R8M2"/>
<dbReference type="Proteomes" id="UP000183809">
    <property type="component" value="Unassembled WGS sequence"/>
</dbReference>
<feature type="region of interest" description="Disordered" evidence="1">
    <location>
        <begin position="145"/>
        <end position="170"/>
    </location>
</feature>
<evidence type="ECO:0000259" key="2">
    <source>
        <dbReference type="Pfam" id="PF07859"/>
    </source>
</evidence>
<evidence type="ECO:0000313" key="3">
    <source>
        <dbReference type="EMBL" id="OJD36873.1"/>
    </source>
</evidence>
<dbReference type="PANTHER" id="PTHR23024:SF24">
    <property type="entry name" value="ALPHA_BETA HYDROLASE FOLD-3 DOMAIN-CONTAINING PROTEIN"/>
    <property type="match status" value="1"/>
</dbReference>
<dbReference type="GeneID" id="31020038"/>
<sequence length="378" mass="41107">MSGLQRFFSQPLDVQWRTAVLRLPRAVPDLTLRFTSPEGPHPFVLKLPSRSSAYTIPVYVFVPPSPPPSPAGYPVILDFHGGGFVMGSCLEQSPFCAKMARDLRCVAISVDYRMGPIDKFPAAIEDGEDVLSALLDPSSPAHKPLRDGIAANVKPPAGSGSGSAAAPPKPTSVTLDASRLCLSGFSSGGNLALNLALSLREPQVPTPWPSRIPAAHARPVPLLLYYPSFDARQLPSERTRPPKLPLSKSFWGDSFDVLHPTYVPRELAAHPRASPGLADLRDGGLHPRARMYLVLPELDSLAEQSEAWVRKVAEDGRGGDLRVERFEGMRHGWTQMPVGWLDEGQKRAREVTFETAVEFVRDAWEEGEVSAGVGSVRA</sequence>
<dbReference type="SUPFAM" id="SSF53474">
    <property type="entry name" value="alpha/beta-Hydrolases"/>
    <property type="match status" value="1"/>
</dbReference>
<dbReference type="Pfam" id="PF07859">
    <property type="entry name" value="Abhydrolase_3"/>
    <property type="match status" value="1"/>
</dbReference>
<dbReference type="InterPro" id="IPR050466">
    <property type="entry name" value="Carboxylest/Gibb_receptor"/>
</dbReference>
<feature type="domain" description="Alpha/beta hydrolase fold-3" evidence="2">
    <location>
        <begin position="77"/>
        <end position="334"/>
    </location>
</feature>
<dbReference type="STRING" id="236234.A0A1J9R8M2"/>
<evidence type="ECO:0000313" key="4">
    <source>
        <dbReference type="Proteomes" id="UP000183809"/>
    </source>
</evidence>
<dbReference type="PANTHER" id="PTHR23024">
    <property type="entry name" value="ARYLACETAMIDE DEACETYLASE"/>
    <property type="match status" value="1"/>
</dbReference>
<comment type="caution">
    <text evidence="3">The sequence shown here is derived from an EMBL/GenBank/DDBJ whole genome shotgun (WGS) entry which is preliminary data.</text>
</comment>
<dbReference type="EMBL" id="MNUE01000009">
    <property type="protein sequence ID" value="OJD36873.1"/>
    <property type="molecule type" value="Genomic_DNA"/>
</dbReference>
<dbReference type="OrthoDB" id="408631at2759"/>
<dbReference type="InterPro" id="IPR029058">
    <property type="entry name" value="AB_hydrolase_fold"/>
</dbReference>
<evidence type="ECO:0000256" key="1">
    <source>
        <dbReference type="SAM" id="MobiDB-lite"/>
    </source>
</evidence>
<dbReference type="RefSeq" id="XP_020133133.1">
    <property type="nucleotide sequence ID" value="XM_020279775.1"/>
</dbReference>
<reference evidence="3 4" key="1">
    <citation type="submission" date="2016-10" db="EMBL/GenBank/DDBJ databases">
        <title>Proteomics and genomics reveal pathogen-plant mechanisms compatible with a hemibiotrophic lifestyle of Diplodia corticola.</title>
        <authorList>
            <person name="Fernandes I."/>
            <person name="De Jonge R."/>
            <person name="Van De Peer Y."/>
            <person name="Devreese B."/>
            <person name="Alves A."/>
            <person name="Esteves A.C."/>
        </authorList>
    </citation>
    <scope>NUCLEOTIDE SEQUENCE [LARGE SCALE GENOMIC DNA]</scope>
    <source>
        <strain evidence="3 4">CBS 112549</strain>
    </source>
</reference>
<name>A0A1J9R8M2_9PEZI</name>
<protein>
    <submittedName>
        <fullName evidence="3">Lipase 2 protein</fullName>
    </submittedName>
</protein>
<gene>
    <name evidence="3" type="ORF">BKCO1_9000133</name>
</gene>
<proteinExistence type="predicted"/>
<keyword evidence="4" id="KW-1185">Reference proteome</keyword>
<feature type="compositionally biased region" description="Low complexity" evidence="1">
    <location>
        <begin position="155"/>
        <end position="166"/>
    </location>
</feature>
<dbReference type="InterPro" id="IPR013094">
    <property type="entry name" value="AB_hydrolase_3"/>
</dbReference>
<dbReference type="Gene3D" id="3.40.50.1820">
    <property type="entry name" value="alpha/beta hydrolase"/>
    <property type="match status" value="1"/>
</dbReference>
<dbReference type="GO" id="GO:0016787">
    <property type="term" value="F:hydrolase activity"/>
    <property type="evidence" value="ECO:0007669"/>
    <property type="project" value="InterPro"/>
</dbReference>